<feature type="transmembrane region" description="Helical" evidence="9">
    <location>
        <begin position="214"/>
        <end position="231"/>
    </location>
</feature>
<evidence type="ECO:0000256" key="9">
    <source>
        <dbReference type="SAM" id="Phobius"/>
    </source>
</evidence>
<keyword evidence="5 9" id="KW-0812">Transmembrane</keyword>
<evidence type="ECO:0000256" key="3">
    <source>
        <dbReference type="ARBA" id="ARBA00022449"/>
    </source>
</evidence>
<accession>A0A1I5YUI8</accession>
<feature type="transmembrane region" description="Helical" evidence="9">
    <location>
        <begin position="6"/>
        <end position="23"/>
    </location>
</feature>
<dbReference type="Gene3D" id="1.20.1530.20">
    <property type="match status" value="1"/>
</dbReference>
<organism evidence="11 12">
    <name type="scientific">Parafilimonas terrae</name>
    <dbReference type="NCBI Taxonomy" id="1465490"/>
    <lineage>
        <taxon>Bacteria</taxon>
        <taxon>Pseudomonadati</taxon>
        <taxon>Bacteroidota</taxon>
        <taxon>Chitinophagia</taxon>
        <taxon>Chitinophagales</taxon>
        <taxon>Chitinophagaceae</taxon>
        <taxon>Parafilimonas</taxon>
    </lineage>
</organism>
<feature type="transmembrane region" description="Helical" evidence="9">
    <location>
        <begin position="154"/>
        <end position="173"/>
    </location>
</feature>
<keyword evidence="12" id="KW-1185">Reference proteome</keyword>
<dbReference type="RefSeq" id="WP_090662194.1">
    <property type="nucleotide sequence ID" value="NZ_FOXQ01000014.1"/>
</dbReference>
<dbReference type="GO" id="GO:0005886">
    <property type="term" value="C:plasma membrane"/>
    <property type="evidence" value="ECO:0007669"/>
    <property type="project" value="UniProtKB-SubCell"/>
</dbReference>
<evidence type="ECO:0000313" key="11">
    <source>
        <dbReference type="EMBL" id="SFQ47933.1"/>
    </source>
</evidence>
<dbReference type="GO" id="GO:1902600">
    <property type="term" value="P:proton transmembrane transport"/>
    <property type="evidence" value="ECO:0007669"/>
    <property type="project" value="InterPro"/>
</dbReference>
<keyword evidence="2" id="KW-0813">Transport</keyword>
<evidence type="ECO:0000256" key="2">
    <source>
        <dbReference type="ARBA" id="ARBA00022448"/>
    </source>
</evidence>
<dbReference type="PANTHER" id="PTHR32507:SF0">
    <property type="entry name" value="NA(+)_H(+) ANTIPORTER 2-RELATED"/>
    <property type="match status" value="1"/>
</dbReference>
<dbReference type="InterPro" id="IPR038770">
    <property type="entry name" value="Na+/solute_symporter_sf"/>
</dbReference>
<evidence type="ECO:0000256" key="7">
    <source>
        <dbReference type="ARBA" id="ARBA00023065"/>
    </source>
</evidence>
<evidence type="ECO:0000256" key="4">
    <source>
        <dbReference type="ARBA" id="ARBA00022475"/>
    </source>
</evidence>
<dbReference type="AlphaFoldDB" id="A0A1I5YUI8"/>
<dbReference type="GO" id="GO:0015297">
    <property type="term" value="F:antiporter activity"/>
    <property type="evidence" value="ECO:0007669"/>
    <property type="project" value="UniProtKB-KW"/>
</dbReference>
<feature type="transmembrane region" description="Helical" evidence="9">
    <location>
        <begin position="286"/>
        <end position="304"/>
    </location>
</feature>
<dbReference type="Pfam" id="PF00999">
    <property type="entry name" value="Na_H_Exchanger"/>
    <property type="match status" value="1"/>
</dbReference>
<feature type="domain" description="Cation/H+ exchanger transmembrane" evidence="10">
    <location>
        <begin position="19"/>
        <end position="381"/>
    </location>
</feature>
<dbReference type="OrthoDB" id="643057at2"/>
<evidence type="ECO:0000259" key="10">
    <source>
        <dbReference type="Pfam" id="PF00999"/>
    </source>
</evidence>
<sequence length="402" mass="45272">MTNFSPEWVLILLSGVIVVSYLFSIISNYIKVPSVLLLLAAGIALRSIANANGWQLPVADNTVEYFGSVGLIMIVLEAGLDLKLGRNKVRLISRSFFAAFFILILSITAISAALYFLLHQDVRDCIVYAIPLSVMSSSIVIPSLHHLSEKKKEFLVYEASFSDILGIILFNYFTAREIFSVLAISTFFLGIAIAIILSVVFSVLLFIILAKSKMNVKFFLVFAVLIILYEGGKLLNLPSLIIILLFGLLMNNWHLVKIPKIRGLFSEEKASEATHLLHSITAESSFLIRTFFFLLFGYSINIQAIASTEIILVGSIIVLILLIIRYIYLRDFLRESVYPEVFFIPRGLITIVLFYKIPESYHPEKLQAGILFFVVIVTSFIMMMGTIFYKKKDIVADDFIEN</sequence>
<evidence type="ECO:0000256" key="1">
    <source>
        <dbReference type="ARBA" id="ARBA00004651"/>
    </source>
</evidence>
<feature type="transmembrane region" description="Helical" evidence="9">
    <location>
        <begin position="96"/>
        <end position="116"/>
    </location>
</feature>
<dbReference type="PANTHER" id="PTHR32507">
    <property type="entry name" value="NA(+)/H(+) ANTIPORTER 1"/>
    <property type="match status" value="1"/>
</dbReference>
<dbReference type="InterPro" id="IPR006153">
    <property type="entry name" value="Cation/H_exchanger_TM"/>
</dbReference>
<dbReference type="Proteomes" id="UP000199031">
    <property type="component" value="Unassembled WGS sequence"/>
</dbReference>
<name>A0A1I5YUI8_9BACT</name>
<evidence type="ECO:0000313" key="12">
    <source>
        <dbReference type="Proteomes" id="UP000199031"/>
    </source>
</evidence>
<feature type="transmembrane region" description="Helical" evidence="9">
    <location>
        <begin position="341"/>
        <end position="358"/>
    </location>
</feature>
<feature type="transmembrane region" description="Helical" evidence="9">
    <location>
        <begin position="128"/>
        <end position="147"/>
    </location>
</feature>
<keyword evidence="3" id="KW-0050">Antiport</keyword>
<keyword evidence="7" id="KW-0406">Ion transport</keyword>
<protein>
    <submittedName>
        <fullName evidence="11">Sodium/proton antiporter, CPA1 family</fullName>
    </submittedName>
</protein>
<dbReference type="STRING" id="1465490.SAMN05444277_11451"/>
<evidence type="ECO:0000256" key="5">
    <source>
        <dbReference type="ARBA" id="ARBA00022692"/>
    </source>
</evidence>
<dbReference type="EMBL" id="FOXQ01000014">
    <property type="protein sequence ID" value="SFQ47933.1"/>
    <property type="molecule type" value="Genomic_DNA"/>
</dbReference>
<feature type="transmembrane region" description="Helical" evidence="9">
    <location>
        <begin position="310"/>
        <end position="329"/>
    </location>
</feature>
<feature type="transmembrane region" description="Helical" evidence="9">
    <location>
        <begin position="370"/>
        <end position="389"/>
    </location>
</feature>
<feature type="transmembrane region" description="Helical" evidence="9">
    <location>
        <begin position="35"/>
        <end position="53"/>
    </location>
</feature>
<proteinExistence type="predicted"/>
<keyword evidence="6 9" id="KW-1133">Transmembrane helix</keyword>
<evidence type="ECO:0000256" key="8">
    <source>
        <dbReference type="ARBA" id="ARBA00023136"/>
    </source>
</evidence>
<comment type="subcellular location">
    <subcellularLocation>
        <location evidence="1">Cell membrane</location>
        <topology evidence="1">Multi-pass membrane protein</topology>
    </subcellularLocation>
</comment>
<evidence type="ECO:0000256" key="6">
    <source>
        <dbReference type="ARBA" id="ARBA00022989"/>
    </source>
</evidence>
<keyword evidence="4" id="KW-1003">Cell membrane</keyword>
<feature type="transmembrane region" description="Helical" evidence="9">
    <location>
        <begin position="179"/>
        <end position="207"/>
    </location>
</feature>
<keyword evidence="8 9" id="KW-0472">Membrane</keyword>
<reference evidence="11 12" key="1">
    <citation type="submission" date="2016-10" db="EMBL/GenBank/DDBJ databases">
        <authorList>
            <person name="de Groot N.N."/>
        </authorList>
    </citation>
    <scope>NUCLEOTIDE SEQUENCE [LARGE SCALE GENOMIC DNA]</scope>
    <source>
        <strain evidence="11 12">DSM 28286</strain>
    </source>
</reference>
<gene>
    <name evidence="11" type="ORF">SAMN05444277_11451</name>
</gene>